<accession>A0A9W6IQY9</accession>
<evidence type="ECO:0000313" key="4">
    <source>
        <dbReference type="Proteomes" id="UP001143400"/>
    </source>
</evidence>
<dbReference type="AlphaFoldDB" id="A0A9W6IQY9"/>
<evidence type="ECO:0000313" key="3">
    <source>
        <dbReference type="Proteomes" id="UP000758856"/>
    </source>
</evidence>
<dbReference type="EMBL" id="JAFBCY010000002">
    <property type="protein sequence ID" value="MBM7851792.1"/>
    <property type="molecule type" value="Genomic_DNA"/>
</dbReference>
<name>A0A9W6IQY9_9HYPH</name>
<dbReference type="RefSeq" id="WP_204950191.1">
    <property type="nucleotide sequence ID" value="NZ_BSFF01000001.1"/>
</dbReference>
<organism evidence="1 4">
    <name type="scientific">Methylopila capsulata</name>
    <dbReference type="NCBI Taxonomy" id="61654"/>
    <lineage>
        <taxon>Bacteria</taxon>
        <taxon>Pseudomonadati</taxon>
        <taxon>Pseudomonadota</taxon>
        <taxon>Alphaproteobacteria</taxon>
        <taxon>Hyphomicrobiales</taxon>
        <taxon>Methylopilaceae</taxon>
        <taxon>Methylopila</taxon>
    </lineage>
</organism>
<protein>
    <submittedName>
        <fullName evidence="1">Uncharacterized protein</fullName>
    </submittedName>
</protein>
<sequence length="167" mass="17452">MTDSAERAADVIAQIAAAMSSEATANAADQGLARVAQEGSFDDRYRVWRGRSGARYLVTVMPLGEAIRIENGVVLVVAVEADGSRRVVWAGESGAGLPGLRLEPGLRVEAHVHLIALSAKKRQAAIDDLADGAQSYSSVLSVSADASQASVGSVTPSRSNSRTVFRT</sequence>
<dbReference type="Proteomes" id="UP000758856">
    <property type="component" value="Unassembled WGS sequence"/>
</dbReference>
<gene>
    <name evidence="1" type="ORF">GCM10008170_08750</name>
    <name evidence="2" type="ORF">JOD31_002017</name>
</gene>
<keyword evidence="3" id="KW-1185">Reference proteome</keyword>
<reference evidence="2 3" key="2">
    <citation type="submission" date="2021-01" db="EMBL/GenBank/DDBJ databases">
        <title>Genomic Encyclopedia of Type Strains, Phase IV (KMG-IV): sequencing the most valuable type-strain genomes for metagenomic binning, comparative biology and taxonomic classification.</title>
        <authorList>
            <person name="Goeker M."/>
        </authorList>
    </citation>
    <scope>NUCLEOTIDE SEQUENCE [LARGE SCALE GENOMIC DNA]</scope>
    <source>
        <strain evidence="2 3">DSM 6130</strain>
    </source>
</reference>
<reference evidence="1" key="3">
    <citation type="submission" date="2023-01" db="EMBL/GenBank/DDBJ databases">
        <authorList>
            <person name="Sun Q."/>
            <person name="Evtushenko L."/>
        </authorList>
    </citation>
    <scope>NUCLEOTIDE SEQUENCE</scope>
    <source>
        <strain evidence="1">VKM B-1606</strain>
    </source>
</reference>
<evidence type="ECO:0000313" key="2">
    <source>
        <dbReference type="EMBL" id="MBM7851792.1"/>
    </source>
</evidence>
<reference evidence="1" key="1">
    <citation type="journal article" date="2014" name="Int. J. Syst. Evol. Microbiol.">
        <title>Complete genome sequence of Corynebacterium casei LMG S-19264T (=DSM 44701T), isolated from a smear-ripened cheese.</title>
        <authorList>
            <consortium name="US DOE Joint Genome Institute (JGI-PGF)"/>
            <person name="Walter F."/>
            <person name="Albersmeier A."/>
            <person name="Kalinowski J."/>
            <person name="Ruckert C."/>
        </authorList>
    </citation>
    <scope>NUCLEOTIDE SEQUENCE</scope>
    <source>
        <strain evidence="1">VKM B-1606</strain>
    </source>
</reference>
<proteinExistence type="predicted"/>
<dbReference type="Proteomes" id="UP001143400">
    <property type="component" value="Unassembled WGS sequence"/>
</dbReference>
<evidence type="ECO:0000313" key="1">
    <source>
        <dbReference type="EMBL" id="GLK54856.1"/>
    </source>
</evidence>
<comment type="caution">
    <text evidence="1">The sequence shown here is derived from an EMBL/GenBank/DDBJ whole genome shotgun (WGS) entry which is preliminary data.</text>
</comment>
<dbReference type="EMBL" id="BSFF01000001">
    <property type="protein sequence ID" value="GLK54856.1"/>
    <property type="molecule type" value="Genomic_DNA"/>
</dbReference>